<dbReference type="InterPro" id="IPR036388">
    <property type="entry name" value="WH-like_DNA-bd_sf"/>
</dbReference>
<dbReference type="InterPro" id="IPR002577">
    <property type="entry name" value="HTH_HxlR"/>
</dbReference>
<reference evidence="5 6" key="1">
    <citation type="submission" date="2022-10" db="EMBL/GenBank/DDBJ databases">
        <title>Comparative genomic analysis of Cohnella hashimotonis sp. nov., isolated from the International Space Station.</title>
        <authorList>
            <person name="Simpson A."/>
            <person name="Venkateswaran K."/>
        </authorList>
    </citation>
    <scope>NUCLEOTIDE SEQUENCE [LARGE SCALE GENOMIC DNA]</scope>
    <source>
        <strain evidence="5 6">DSM 18997</strain>
    </source>
</reference>
<dbReference type="Gene3D" id="1.10.10.10">
    <property type="entry name" value="Winged helix-like DNA-binding domain superfamily/Winged helix DNA-binding domain"/>
    <property type="match status" value="1"/>
</dbReference>
<sequence length="120" mass="13745">MIEFRDKKYRCASEVAMELVSGKWKVLILSHLSEHTFRFGELLKLMPGATHKMLAEQLRDLECDGLIIRSVYPVIPPKVEYELTDRGMRLVPILKALCDFGADYIDSFPAQSPVMEEEQA</sequence>
<keyword evidence="2" id="KW-0238">DNA-binding</keyword>
<name>A0A9X4QQS9_9BACL</name>
<proteinExistence type="predicted"/>
<dbReference type="InterPro" id="IPR036390">
    <property type="entry name" value="WH_DNA-bd_sf"/>
</dbReference>
<dbReference type="AlphaFoldDB" id="A0A9X4QQS9"/>
<keyword evidence="3" id="KW-0804">Transcription</keyword>
<dbReference type="GO" id="GO:0003677">
    <property type="term" value="F:DNA binding"/>
    <property type="evidence" value="ECO:0007669"/>
    <property type="project" value="UniProtKB-KW"/>
</dbReference>
<keyword evidence="6" id="KW-1185">Reference proteome</keyword>
<dbReference type="EMBL" id="JAPDHZ010000006">
    <property type="protein sequence ID" value="MDG0794060.1"/>
    <property type="molecule type" value="Genomic_DNA"/>
</dbReference>
<evidence type="ECO:0000313" key="5">
    <source>
        <dbReference type="EMBL" id="MDG0794060.1"/>
    </source>
</evidence>
<dbReference type="Proteomes" id="UP001153387">
    <property type="component" value="Unassembled WGS sequence"/>
</dbReference>
<protein>
    <submittedName>
        <fullName evidence="5">Helix-turn-helix transcriptional regulator</fullName>
    </submittedName>
</protein>
<evidence type="ECO:0000256" key="1">
    <source>
        <dbReference type="ARBA" id="ARBA00023015"/>
    </source>
</evidence>
<evidence type="ECO:0000259" key="4">
    <source>
        <dbReference type="PROSITE" id="PS51118"/>
    </source>
</evidence>
<dbReference type="SUPFAM" id="SSF46785">
    <property type="entry name" value="Winged helix' DNA-binding domain"/>
    <property type="match status" value="1"/>
</dbReference>
<accession>A0A9X4QQS9</accession>
<feature type="domain" description="HTH hxlR-type" evidence="4">
    <location>
        <begin position="11"/>
        <end position="109"/>
    </location>
</feature>
<dbReference type="PANTHER" id="PTHR33204:SF29">
    <property type="entry name" value="TRANSCRIPTIONAL REGULATOR"/>
    <property type="match status" value="1"/>
</dbReference>
<evidence type="ECO:0000256" key="2">
    <source>
        <dbReference type="ARBA" id="ARBA00023125"/>
    </source>
</evidence>
<dbReference type="PANTHER" id="PTHR33204">
    <property type="entry name" value="TRANSCRIPTIONAL REGULATOR, MARR FAMILY"/>
    <property type="match status" value="1"/>
</dbReference>
<dbReference type="Pfam" id="PF01638">
    <property type="entry name" value="HxlR"/>
    <property type="match status" value="1"/>
</dbReference>
<dbReference type="RefSeq" id="WP_277567835.1">
    <property type="nucleotide sequence ID" value="NZ_JAPDHZ010000006.1"/>
</dbReference>
<evidence type="ECO:0000313" key="6">
    <source>
        <dbReference type="Proteomes" id="UP001153387"/>
    </source>
</evidence>
<organism evidence="5 6">
    <name type="scientific">Cohnella ginsengisoli</name>
    <dbReference type="NCBI Taxonomy" id="425004"/>
    <lineage>
        <taxon>Bacteria</taxon>
        <taxon>Bacillati</taxon>
        <taxon>Bacillota</taxon>
        <taxon>Bacilli</taxon>
        <taxon>Bacillales</taxon>
        <taxon>Paenibacillaceae</taxon>
        <taxon>Cohnella</taxon>
    </lineage>
</organism>
<evidence type="ECO:0000256" key="3">
    <source>
        <dbReference type="ARBA" id="ARBA00023163"/>
    </source>
</evidence>
<keyword evidence="1" id="KW-0805">Transcription regulation</keyword>
<comment type="caution">
    <text evidence="5">The sequence shown here is derived from an EMBL/GenBank/DDBJ whole genome shotgun (WGS) entry which is preliminary data.</text>
</comment>
<gene>
    <name evidence="5" type="ORF">OMP38_26960</name>
</gene>
<dbReference type="PROSITE" id="PS51118">
    <property type="entry name" value="HTH_HXLR"/>
    <property type="match status" value="1"/>
</dbReference>